<organism evidence="2">
    <name type="scientific">marine metagenome</name>
    <dbReference type="NCBI Taxonomy" id="408172"/>
    <lineage>
        <taxon>unclassified sequences</taxon>
        <taxon>metagenomes</taxon>
        <taxon>ecological metagenomes</taxon>
    </lineage>
</organism>
<dbReference type="InterPro" id="IPR000391">
    <property type="entry name" value="Rng_hydr_dOase-bsu"/>
</dbReference>
<dbReference type="Pfam" id="PF00866">
    <property type="entry name" value="Ring_hydroxyl_B"/>
    <property type="match status" value="1"/>
</dbReference>
<feature type="non-terminal residue" evidence="2">
    <location>
        <position position="1"/>
    </location>
</feature>
<dbReference type="InterPro" id="IPR032710">
    <property type="entry name" value="NTF2-like_dom_sf"/>
</dbReference>
<evidence type="ECO:0000313" key="2">
    <source>
        <dbReference type="EMBL" id="SVC02871.1"/>
    </source>
</evidence>
<sequence>VLDDGPLSNWPDLFTEQCLYLIQPRDNYDKDLPLAVVRCESRSMLQDRVRAVEETIMYEPRYLRHHITNISADDLHSDEFTVKANYSVIEVLADQLPSIQSTGRYLDQVVREQEGLRFKQKRVVYDSVLVPNSLIFPL</sequence>
<keyword evidence="1" id="KW-0560">Oxidoreductase</keyword>
<dbReference type="AlphaFoldDB" id="A0A382IWC3"/>
<reference evidence="2" key="1">
    <citation type="submission" date="2018-05" db="EMBL/GenBank/DDBJ databases">
        <authorList>
            <person name="Lanie J.A."/>
            <person name="Ng W.-L."/>
            <person name="Kazmierczak K.M."/>
            <person name="Andrzejewski T.M."/>
            <person name="Davidsen T.M."/>
            <person name="Wayne K.J."/>
            <person name="Tettelin H."/>
            <person name="Glass J.I."/>
            <person name="Rusch D."/>
            <person name="Podicherti R."/>
            <person name="Tsui H.-C.T."/>
            <person name="Winkler M.E."/>
        </authorList>
    </citation>
    <scope>NUCLEOTIDE SEQUENCE</scope>
</reference>
<dbReference type="EMBL" id="UINC01069470">
    <property type="protein sequence ID" value="SVC02871.1"/>
    <property type="molecule type" value="Genomic_DNA"/>
</dbReference>
<gene>
    <name evidence="2" type="ORF">METZ01_LOCUS255725</name>
</gene>
<accession>A0A382IWC3</accession>
<evidence type="ECO:0000256" key="1">
    <source>
        <dbReference type="ARBA" id="ARBA00023002"/>
    </source>
</evidence>
<protein>
    <submittedName>
        <fullName evidence="2">Uncharacterized protein</fullName>
    </submittedName>
</protein>
<dbReference type="Gene3D" id="3.10.450.50">
    <property type="match status" value="1"/>
</dbReference>
<dbReference type="GO" id="GO:0016491">
    <property type="term" value="F:oxidoreductase activity"/>
    <property type="evidence" value="ECO:0007669"/>
    <property type="project" value="UniProtKB-KW"/>
</dbReference>
<name>A0A382IWC3_9ZZZZ</name>
<proteinExistence type="predicted"/>
<dbReference type="SUPFAM" id="SSF54427">
    <property type="entry name" value="NTF2-like"/>
    <property type="match status" value="1"/>
</dbReference>